<dbReference type="RefSeq" id="WP_048541474.1">
    <property type="nucleotide sequence ID" value="NZ_CAJVGN010000001.1"/>
</dbReference>
<evidence type="ECO:0000256" key="1">
    <source>
        <dbReference type="ARBA" id="ARBA00022729"/>
    </source>
</evidence>
<feature type="domain" description="Solute-binding protein family 3/N-terminal" evidence="2">
    <location>
        <begin position="29"/>
        <end position="252"/>
    </location>
</feature>
<dbReference type="PANTHER" id="PTHR35936">
    <property type="entry name" value="MEMBRANE-BOUND LYTIC MUREIN TRANSGLYCOSYLASE F"/>
    <property type="match status" value="1"/>
</dbReference>
<gene>
    <name evidence="3" type="ORF">CEP64_11200</name>
</gene>
<dbReference type="PROSITE" id="PS51257">
    <property type="entry name" value="PROKAR_LIPOPROTEIN"/>
    <property type="match status" value="1"/>
</dbReference>
<sequence length="257" mass="28429">MKKILTFLLIGLIVLAGCSNDSGKKDKGTIVAGTTGQSYPNSYEKDGKLVGYDIEAFEKIAHEAGYKVKWVKADFSGLMGQLESGRIDTIANAVATTDERKEKYLFTDAYSYIGSQIITSSKNKDINSYKDLKGKKVAGVLGSNHTEALENFNKENNYGFKTKTYENREGALLDLENQRLDGYVNSDSVSAADKNKRGKEIKFVGKPFNVVGTSFPFTKENKDLKEDIDKGVKKLKKDGTLSDLSDKYFGTDTTKEK</sequence>
<reference evidence="4" key="1">
    <citation type="submission" date="2017-06" db="EMBL/GenBank/DDBJ databases">
        <title>FDA dAtabase for Regulatory Grade micrObial Sequences (FDA-ARGOS): Supporting development and validation of Infectious Disease Dx tests.</title>
        <authorList>
            <person name="Goldberg B."/>
            <person name="Campos J."/>
            <person name="Tallon L."/>
            <person name="Sadzewicz L."/>
            <person name="Sengamalay N."/>
            <person name="Ott S."/>
            <person name="Godinez A."/>
            <person name="Nagaraj S."/>
            <person name="Vavikolanu K."/>
            <person name="Nadendla S."/>
            <person name="George J."/>
            <person name="Geyer C."/>
            <person name="Sichtig H."/>
        </authorList>
    </citation>
    <scope>NUCLEOTIDE SEQUENCE [LARGE SCALE GENOMIC DNA]</scope>
    <source>
        <strain evidence="4">FDAARGOS_285</strain>
    </source>
</reference>
<dbReference type="SUPFAM" id="SSF53850">
    <property type="entry name" value="Periplasmic binding protein-like II"/>
    <property type="match status" value="1"/>
</dbReference>
<proteinExistence type="predicted"/>
<keyword evidence="1" id="KW-0732">Signal</keyword>
<protein>
    <submittedName>
        <fullName evidence="3">Amino acid ABC transporter substrate-binding protein</fullName>
    </submittedName>
</protein>
<dbReference type="EMBL" id="CP022046">
    <property type="protein sequence ID" value="ASE35144.1"/>
    <property type="molecule type" value="Genomic_DNA"/>
</dbReference>
<organism evidence="3 4">
    <name type="scientific">Mammaliicoccus sciuri</name>
    <name type="common">Staphylococcus sciuri</name>
    <dbReference type="NCBI Taxonomy" id="1296"/>
    <lineage>
        <taxon>Bacteria</taxon>
        <taxon>Bacillati</taxon>
        <taxon>Bacillota</taxon>
        <taxon>Bacilli</taxon>
        <taxon>Bacillales</taxon>
        <taxon>Staphylococcaceae</taxon>
        <taxon>Mammaliicoccus</taxon>
    </lineage>
</organism>
<dbReference type="AlphaFoldDB" id="A0AAI8DHD8"/>
<dbReference type="PANTHER" id="PTHR35936:SF19">
    <property type="entry name" value="AMINO-ACID-BINDING PROTEIN YXEM-RELATED"/>
    <property type="match status" value="1"/>
</dbReference>
<dbReference type="SMART" id="SM00062">
    <property type="entry name" value="PBPb"/>
    <property type="match status" value="1"/>
</dbReference>
<dbReference type="Gene3D" id="3.40.190.10">
    <property type="entry name" value="Periplasmic binding protein-like II"/>
    <property type="match status" value="2"/>
</dbReference>
<accession>A0AAI8DHD8</accession>
<dbReference type="GeneID" id="48593928"/>
<dbReference type="KEGG" id="sscu:CEP64_11200"/>
<name>A0AAI8DHD8_MAMSC</name>
<dbReference type="Proteomes" id="UP000197058">
    <property type="component" value="Chromosome"/>
</dbReference>
<evidence type="ECO:0000259" key="2">
    <source>
        <dbReference type="SMART" id="SM00062"/>
    </source>
</evidence>
<dbReference type="InterPro" id="IPR001638">
    <property type="entry name" value="Solute-binding_3/MltF_N"/>
</dbReference>
<dbReference type="Pfam" id="PF00497">
    <property type="entry name" value="SBP_bac_3"/>
    <property type="match status" value="1"/>
</dbReference>
<evidence type="ECO:0000313" key="3">
    <source>
        <dbReference type="EMBL" id="ASE35144.1"/>
    </source>
</evidence>
<evidence type="ECO:0000313" key="4">
    <source>
        <dbReference type="Proteomes" id="UP000197058"/>
    </source>
</evidence>